<dbReference type="InterPro" id="IPR050471">
    <property type="entry name" value="AB_hydrolase"/>
</dbReference>
<protein>
    <recommendedName>
        <fullName evidence="3">AB hydrolase-1 domain-containing protein</fullName>
    </recommendedName>
</protein>
<dbReference type="GeneID" id="5856403"/>
<dbReference type="STRING" id="425265.A8PUH9"/>
<evidence type="ECO:0000256" key="2">
    <source>
        <dbReference type="ARBA" id="ARBA00048461"/>
    </source>
</evidence>
<gene>
    <name evidence="4" type="ORF">MGL_0690</name>
</gene>
<dbReference type="PANTHER" id="PTHR43433">
    <property type="entry name" value="HYDROLASE, ALPHA/BETA FOLD FAMILY PROTEIN"/>
    <property type="match status" value="1"/>
</dbReference>
<dbReference type="EMBL" id="AAYY01000002">
    <property type="protein sequence ID" value="EDP44883.1"/>
    <property type="molecule type" value="Genomic_DNA"/>
</dbReference>
<reference evidence="4 5" key="1">
    <citation type="journal article" date="2007" name="Proc. Natl. Acad. Sci. U.S.A.">
        <title>Dandruff-associated Malassezia genomes reveal convergent and divergent virulence traits shared with plant and human fungal pathogens.</title>
        <authorList>
            <person name="Xu J."/>
            <person name="Saunders C.W."/>
            <person name="Hu P."/>
            <person name="Grant R.A."/>
            <person name="Boekhout T."/>
            <person name="Kuramae E.E."/>
            <person name="Kronstad J.W."/>
            <person name="Deangelis Y.M."/>
            <person name="Reeder N.L."/>
            <person name="Johnstone K.R."/>
            <person name="Leland M."/>
            <person name="Fieno A.M."/>
            <person name="Begley W.M."/>
            <person name="Sun Y."/>
            <person name="Lacey M.P."/>
            <person name="Chaudhary T."/>
            <person name="Keough T."/>
            <person name="Chu L."/>
            <person name="Sears R."/>
            <person name="Yuan B."/>
            <person name="Dawson T.L.Jr."/>
        </authorList>
    </citation>
    <scope>NUCLEOTIDE SEQUENCE [LARGE SCALE GENOMIC DNA]</scope>
    <source>
        <strain evidence="5">ATCC MYA-4612 / CBS 7966</strain>
    </source>
</reference>
<dbReference type="Pfam" id="PF00561">
    <property type="entry name" value="Abhydrolase_1"/>
    <property type="match status" value="1"/>
</dbReference>
<feature type="domain" description="AB hydrolase-1" evidence="3">
    <location>
        <begin position="83"/>
        <end position="334"/>
    </location>
</feature>
<sequence>MPGLPPPPYGAVFKGATLQLLEQAKELAGLSYRPSVFNPATLTKKGPVRVARSRVPPARPGEDPGFDMFFEMHGTGARRIALIMGLANSCFSWLDQVEEFGSDPSCSVLVLDNRGYGNTSSPAQRYTTCEMAKDVLEVLDHIGWTEDKSVHLVGVSMGGMISLEIARQNPQRLASLLLLSTTSGDGSPLPPAMGLVALTKSIFASMSGRTRNEARVNRMANVLFPLPWQEEKHESDPQGRKNGEVMRDILLWRSQFVLPPSTMGPLYQMSACLTHHVPPKELMKINNNIPKVGIVTGDWDQLVSPRHSRFMHKKMPDAEYHVWPGAGHAIHIQFPTAFNKFLRNWVGAPARDSAPS</sequence>
<comment type="caution">
    <text evidence="4">The sequence shown here is derived from an EMBL/GenBank/DDBJ whole genome shotgun (WGS) entry which is preliminary data.</text>
</comment>
<evidence type="ECO:0000256" key="1">
    <source>
        <dbReference type="ARBA" id="ARBA00047591"/>
    </source>
</evidence>
<dbReference type="KEGG" id="mgl:MGL_0690"/>
<dbReference type="PANTHER" id="PTHR43433:SF5">
    <property type="entry name" value="AB HYDROLASE-1 DOMAIN-CONTAINING PROTEIN"/>
    <property type="match status" value="1"/>
</dbReference>
<keyword evidence="5" id="KW-1185">Reference proteome</keyword>
<evidence type="ECO:0000259" key="3">
    <source>
        <dbReference type="Pfam" id="PF00561"/>
    </source>
</evidence>
<dbReference type="Gene3D" id="3.40.50.1820">
    <property type="entry name" value="alpha/beta hydrolase"/>
    <property type="match status" value="1"/>
</dbReference>
<comment type="catalytic activity">
    <reaction evidence="1">
        <text>a diacylglycerol + H2O = a monoacylglycerol + a fatty acid + H(+)</text>
        <dbReference type="Rhea" id="RHEA:32731"/>
        <dbReference type="ChEBI" id="CHEBI:15377"/>
        <dbReference type="ChEBI" id="CHEBI:15378"/>
        <dbReference type="ChEBI" id="CHEBI:17408"/>
        <dbReference type="ChEBI" id="CHEBI:18035"/>
        <dbReference type="ChEBI" id="CHEBI:28868"/>
    </reaction>
</comment>
<dbReference type="OMA" id="ACKMAAM"/>
<proteinExistence type="predicted"/>
<organism evidence="4 5">
    <name type="scientific">Malassezia globosa (strain ATCC MYA-4612 / CBS 7966)</name>
    <name type="common">Dandruff-associated fungus</name>
    <dbReference type="NCBI Taxonomy" id="425265"/>
    <lineage>
        <taxon>Eukaryota</taxon>
        <taxon>Fungi</taxon>
        <taxon>Dikarya</taxon>
        <taxon>Basidiomycota</taxon>
        <taxon>Ustilaginomycotina</taxon>
        <taxon>Malasseziomycetes</taxon>
        <taxon>Malasseziales</taxon>
        <taxon>Malasseziaceae</taxon>
        <taxon>Malassezia</taxon>
    </lineage>
</organism>
<name>A8PUH9_MALGO</name>
<dbReference type="OrthoDB" id="19657at2759"/>
<dbReference type="InterPro" id="IPR029058">
    <property type="entry name" value="AB_hydrolase_fold"/>
</dbReference>
<comment type="catalytic activity">
    <reaction evidence="2">
        <text>a monoacylglycerol + H2O = glycerol + a fatty acid + H(+)</text>
        <dbReference type="Rhea" id="RHEA:15245"/>
        <dbReference type="ChEBI" id="CHEBI:15377"/>
        <dbReference type="ChEBI" id="CHEBI:15378"/>
        <dbReference type="ChEBI" id="CHEBI:17408"/>
        <dbReference type="ChEBI" id="CHEBI:17754"/>
        <dbReference type="ChEBI" id="CHEBI:28868"/>
    </reaction>
</comment>
<dbReference type="RefSeq" id="XP_001732097.1">
    <property type="nucleotide sequence ID" value="XM_001732045.1"/>
</dbReference>
<dbReference type="SUPFAM" id="SSF53474">
    <property type="entry name" value="alpha/beta-Hydrolases"/>
    <property type="match status" value="1"/>
</dbReference>
<evidence type="ECO:0000313" key="5">
    <source>
        <dbReference type="Proteomes" id="UP000008837"/>
    </source>
</evidence>
<evidence type="ECO:0000313" key="4">
    <source>
        <dbReference type="EMBL" id="EDP44883.1"/>
    </source>
</evidence>
<dbReference type="InterPro" id="IPR000073">
    <property type="entry name" value="AB_hydrolase_1"/>
</dbReference>
<dbReference type="AlphaFoldDB" id="A8PUH9"/>
<dbReference type="PRINTS" id="PR00111">
    <property type="entry name" value="ABHYDROLASE"/>
</dbReference>
<accession>A8PUH9</accession>
<dbReference type="VEuPathDB" id="FungiDB:MGL_0690"/>
<dbReference type="InParanoid" id="A8PUH9"/>
<dbReference type="Proteomes" id="UP000008837">
    <property type="component" value="Unassembled WGS sequence"/>
</dbReference>